<comment type="caution">
    <text evidence="3">The sequence shown here is derived from an EMBL/GenBank/DDBJ whole genome shotgun (WGS) entry which is preliminary data.</text>
</comment>
<evidence type="ECO:0000313" key="2">
    <source>
        <dbReference type="EMBL" id="GLS42151.1"/>
    </source>
</evidence>
<reference evidence="5" key="2">
    <citation type="journal article" date="2019" name="Int. J. Syst. Evol. Microbiol.">
        <title>The Global Catalogue of Microorganisms (GCM) 10K type strain sequencing project: providing services to taxonomists for standard genome sequencing and annotation.</title>
        <authorList>
            <consortium name="The Broad Institute Genomics Platform"/>
            <consortium name="The Broad Institute Genome Sequencing Center for Infectious Disease"/>
            <person name="Wu L."/>
            <person name="Ma J."/>
        </authorList>
    </citation>
    <scope>NUCLEOTIDE SEQUENCE [LARGE SCALE GENOMIC DNA]</scope>
    <source>
        <strain evidence="5">NBRC 107710</strain>
    </source>
</reference>
<dbReference type="Proteomes" id="UP001156881">
    <property type="component" value="Unassembled WGS sequence"/>
</dbReference>
<dbReference type="EMBL" id="JACIDN010000003">
    <property type="protein sequence ID" value="MBB3902303.1"/>
    <property type="molecule type" value="Genomic_DNA"/>
</dbReference>
<feature type="compositionally biased region" description="Low complexity" evidence="1">
    <location>
        <begin position="46"/>
        <end position="57"/>
    </location>
</feature>
<dbReference type="Proteomes" id="UP000517759">
    <property type="component" value="Unassembled WGS sequence"/>
</dbReference>
<proteinExistence type="predicted"/>
<dbReference type="RefSeq" id="WP_183504107.1">
    <property type="nucleotide sequence ID" value="NZ_BSPG01000001.1"/>
</dbReference>
<evidence type="ECO:0000313" key="4">
    <source>
        <dbReference type="Proteomes" id="UP000517759"/>
    </source>
</evidence>
<feature type="region of interest" description="Disordered" evidence="1">
    <location>
        <begin position="46"/>
        <end position="71"/>
    </location>
</feature>
<reference evidence="2" key="1">
    <citation type="journal article" date="2014" name="Int. J. Syst. Evol. Microbiol.">
        <title>Complete genome of a new Firmicutes species belonging to the dominant human colonic microbiota ('Ruminococcus bicirculans') reveals two chromosomes and a selective capacity to utilize plant glucans.</title>
        <authorList>
            <consortium name="NISC Comparative Sequencing Program"/>
            <person name="Wegmann U."/>
            <person name="Louis P."/>
            <person name="Goesmann A."/>
            <person name="Henrissat B."/>
            <person name="Duncan S.H."/>
            <person name="Flint H.J."/>
        </authorList>
    </citation>
    <scope>NUCLEOTIDE SEQUENCE</scope>
    <source>
        <strain evidence="2">NBRC 107710</strain>
    </source>
</reference>
<keyword evidence="5" id="KW-1185">Reference proteome</keyword>
<evidence type="ECO:0000313" key="3">
    <source>
        <dbReference type="EMBL" id="MBB3902303.1"/>
    </source>
</evidence>
<gene>
    <name evidence="2" type="ORF">GCM10007884_01360</name>
    <name evidence="3" type="ORF">GGR33_001798</name>
</gene>
<reference evidence="2" key="4">
    <citation type="submission" date="2023-01" db="EMBL/GenBank/DDBJ databases">
        <title>Draft genome sequence of Methylobacterium brachythecii strain NBRC 107710.</title>
        <authorList>
            <person name="Sun Q."/>
            <person name="Mori K."/>
        </authorList>
    </citation>
    <scope>NUCLEOTIDE SEQUENCE</scope>
    <source>
        <strain evidence="2">NBRC 107710</strain>
    </source>
</reference>
<sequence length="71" mass="7462">MPLFDTKTLDTDFDGAALLASVLYATPEAKAEARARGLERLSRAGALAEAPKPAASARSDRARVQPADHIA</sequence>
<dbReference type="EMBL" id="BSPG01000001">
    <property type="protein sequence ID" value="GLS42151.1"/>
    <property type="molecule type" value="Genomic_DNA"/>
</dbReference>
<evidence type="ECO:0000256" key="1">
    <source>
        <dbReference type="SAM" id="MobiDB-lite"/>
    </source>
</evidence>
<name>A0A7W6AFE3_9HYPH</name>
<evidence type="ECO:0000313" key="5">
    <source>
        <dbReference type="Proteomes" id="UP001156881"/>
    </source>
</evidence>
<protein>
    <submittedName>
        <fullName evidence="3">Uncharacterized protein</fullName>
    </submittedName>
</protein>
<dbReference type="AlphaFoldDB" id="A0A7W6AFE3"/>
<accession>A0A7W6AFE3</accession>
<reference evidence="3 4" key="3">
    <citation type="submission" date="2020-08" db="EMBL/GenBank/DDBJ databases">
        <title>Genomic Encyclopedia of Type Strains, Phase IV (KMG-IV): sequencing the most valuable type-strain genomes for metagenomic binning, comparative biology and taxonomic classification.</title>
        <authorList>
            <person name="Goeker M."/>
        </authorList>
    </citation>
    <scope>NUCLEOTIDE SEQUENCE [LARGE SCALE GENOMIC DNA]</scope>
    <source>
        <strain evidence="3 4">DSM 24105</strain>
    </source>
</reference>
<organism evidence="3 4">
    <name type="scientific">Methylobacterium brachythecii</name>
    <dbReference type="NCBI Taxonomy" id="1176177"/>
    <lineage>
        <taxon>Bacteria</taxon>
        <taxon>Pseudomonadati</taxon>
        <taxon>Pseudomonadota</taxon>
        <taxon>Alphaproteobacteria</taxon>
        <taxon>Hyphomicrobiales</taxon>
        <taxon>Methylobacteriaceae</taxon>
        <taxon>Methylobacterium</taxon>
    </lineage>
</organism>